<protein>
    <submittedName>
        <fullName evidence="1">F-box domain-containing protein</fullName>
    </submittedName>
</protein>
<evidence type="ECO:0000313" key="1">
    <source>
        <dbReference type="EMBL" id="KAF7363709.1"/>
    </source>
</evidence>
<dbReference type="OrthoDB" id="2909371at2759"/>
<keyword evidence="2" id="KW-1185">Reference proteome</keyword>
<dbReference type="Proteomes" id="UP000623467">
    <property type="component" value="Unassembled WGS sequence"/>
</dbReference>
<organism evidence="1 2">
    <name type="scientific">Mycena sanguinolenta</name>
    <dbReference type="NCBI Taxonomy" id="230812"/>
    <lineage>
        <taxon>Eukaryota</taxon>
        <taxon>Fungi</taxon>
        <taxon>Dikarya</taxon>
        <taxon>Basidiomycota</taxon>
        <taxon>Agaricomycotina</taxon>
        <taxon>Agaricomycetes</taxon>
        <taxon>Agaricomycetidae</taxon>
        <taxon>Agaricales</taxon>
        <taxon>Marasmiineae</taxon>
        <taxon>Mycenaceae</taxon>
        <taxon>Mycena</taxon>
    </lineage>
</organism>
<dbReference type="AlphaFoldDB" id="A0A8H6YSE1"/>
<dbReference type="EMBL" id="JACAZH010000007">
    <property type="protein sequence ID" value="KAF7363709.1"/>
    <property type="molecule type" value="Genomic_DNA"/>
</dbReference>
<evidence type="ECO:0000313" key="2">
    <source>
        <dbReference type="Proteomes" id="UP000623467"/>
    </source>
</evidence>
<sequence length="227" mass="25778">MSQIFRFFENAPNLRYVDINIEGPVVPSSTKTRLIMKSISKIETSSYEHLGEFLEQVELPSVVDLCVSFINVGPGPTFHSFLSRSSCALTILELHESLIPQEEIVTCLQNNACNTLESFFMNEITPLGTDMILRHLTYREFEHALCNPYLKNIKLTHICSTDGLFAAMVESRCPSAFLPSGQLGPARLTEVQFSFSPNRYKNLEDLKRLQEIKERSELKIECNRPAL</sequence>
<proteinExistence type="predicted"/>
<comment type="caution">
    <text evidence="1">The sequence shown here is derived from an EMBL/GenBank/DDBJ whole genome shotgun (WGS) entry which is preliminary data.</text>
</comment>
<accession>A0A8H6YSE1</accession>
<reference evidence="1" key="1">
    <citation type="submission" date="2020-05" db="EMBL/GenBank/DDBJ databases">
        <title>Mycena genomes resolve the evolution of fungal bioluminescence.</title>
        <authorList>
            <person name="Tsai I.J."/>
        </authorList>
    </citation>
    <scope>NUCLEOTIDE SEQUENCE</scope>
    <source>
        <strain evidence="1">160909Yilan</strain>
    </source>
</reference>
<name>A0A8H6YSE1_9AGAR</name>
<gene>
    <name evidence="1" type="ORF">MSAN_01028700</name>
</gene>